<feature type="domain" description="Clr5" evidence="4">
    <location>
        <begin position="1"/>
        <end position="48"/>
    </location>
</feature>
<evidence type="ECO:0000259" key="4">
    <source>
        <dbReference type="Pfam" id="PF14420"/>
    </source>
</evidence>
<keyword evidence="1" id="KW-0677">Repeat</keyword>
<dbReference type="PROSITE" id="PS50088">
    <property type="entry name" value="ANK_REPEAT"/>
    <property type="match status" value="7"/>
</dbReference>
<dbReference type="PANTHER" id="PTHR24123:SF138">
    <property type="entry name" value="NACHT DOMAIN-CONTAINING PROTEIN"/>
    <property type="match status" value="1"/>
</dbReference>
<dbReference type="InterPro" id="IPR051165">
    <property type="entry name" value="Multifunctional_ANK_Repeat"/>
</dbReference>
<name>A0A9P8W267_9HYPO</name>
<gene>
    <name evidence="5" type="ORF">B0T10DRAFT_54932</name>
</gene>
<accession>A0A9P8W267</accession>
<dbReference type="EMBL" id="JAGPYM010000012">
    <property type="protein sequence ID" value="KAH6888454.1"/>
    <property type="molecule type" value="Genomic_DNA"/>
</dbReference>
<keyword evidence="6" id="KW-1185">Reference proteome</keyword>
<dbReference type="InterPro" id="IPR025676">
    <property type="entry name" value="Clr5_dom"/>
</dbReference>
<feature type="repeat" description="ANK" evidence="3">
    <location>
        <begin position="1049"/>
        <end position="1085"/>
    </location>
</feature>
<dbReference type="SUPFAM" id="SSF48403">
    <property type="entry name" value="Ankyrin repeat"/>
    <property type="match status" value="2"/>
</dbReference>
<dbReference type="PANTHER" id="PTHR24123">
    <property type="entry name" value="ANKYRIN REPEAT-CONTAINING"/>
    <property type="match status" value="1"/>
</dbReference>
<sequence length="1187" mass="131085">MPVDWTPYESEIHRLYVRENKSAEAVIAHLKTKHDFDITPRQFKHKWKGLKNFQAQEWRAIIHEIRKRDENHKKTEVYLYGRKVSEDRVQRAIQRYEKDITARRPIGVDLGIETVNKTRIEIRTPIADGIGTDTGLFEDQDVEYVVASTQAGGNQDNPEMMPAPDGMFLAGVDVGELELDFSTPNFAFDSAFELMECQVARPRDASPHFLTSPVRKNGIATHWHLAGAFSPGIESLRPPWGNGSAADTQGFPKELCQSFWETPEIRSIFPCLNNFTISPVLVSSEASAIQRFPGTRGKEDWLSSILIRAHPQLAALRATLDQVNPFFDSTKRFMDKGYLAVEKSAFKSPSQVFAILAYLASHNIEGDEESEFVINFTVWVIDNKLMGALAEFLRLSLPYGRVLMTRILQALISMEMTERPIDHVNASSISRPYPKMAQQYPDEYVALLRAADPRTISGWLGSEHLKLAAKTGHLIATEFLINGKADVNLNLSTPYHHGIGGTPLCNAITGGNMAVLQLLIRANADVNQGLGDDSIVRETAIYFALRSRNREVVKILLRAGAKVDFDAFFHQFLYREPDPFELCAFVKENAMGQTLLEMASLLCVIQVARKGNRHLSQYLFESSIFRDEALEQALCIAIYRDNLGAVRTLLSRGVDPEARKWRASYTDQRRIELGEQWEAMIGDKSPLLLAMGQKDERTSSNIIYLLRRAGAELNLDTWREFLQDENESLQNTYGHIGMGAHALASVGFEIDLVGPSALEYVATHLGDKDVIRQCGVLLDLGSPINEYGAGGGLSILQAAASQKDLDLVRFLLDRGANVNLPASEKGGRTALQAALECSLGNRMDTISDVVHCLLEAGADVKAPPARIKGLTVLEAASAVVGYFDTMPEQDAKEREAIFKQLLCLGAPIGRDDGQPSSLLTRLVQAEMLECLDLVLEAGANPEEPAQAPPAPDTKRSSKKMILTPLQFASYMLDLEAIQILLKHGASINAPANHDQGFSTLQSAIVSNPPHEWSFPSEEEAIKHQRRQLEVVEYLLHHGTDFDAPAAENFGRTALQAAVAAENGCVTSDIIQLLLDHGADINAPPAKVGGITALQGVVIRGDLPLAKNLIDRGADINAPAAIEQGRTAVEGAAEHGRLEILRFLLLNGARPMPPNGFSRAIELAEDENHWHIADMLRQYSQAAEGYLL</sequence>
<feature type="repeat" description="ANK" evidence="3">
    <location>
        <begin position="536"/>
        <end position="568"/>
    </location>
</feature>
<evidence type="ECO:0000256" key="3">
    <source>
        <dbReference type="PROSITE-ProRule" id="PRU00023"/>
    </source>
</evidence>
<reference evidence="5 6" key="1">
    <citation type="journal article" date="2021" name="Nat. Commun.">
        <title>Genetic determinants of endophytism in the Arabidopsis root mycobiome.</title>
        <authorList>
            <person name="Mesny F."/>
            <person name="Miyauchi S."/>
            <person name="Thiergart T."/>
            <person name="Pickel B."/>
            <person name="Atanasova L."/>
            <person name="Karlsson M."/>
            <person name="Huettel B."/>
            <person name="Barry K.W."/>
            <person name="Haridas S."/>
            <person name="Chen C."/>
            <person name="Bauer D."/>
            <person name="Andreopoulos W."/>
            <person name="Pangilinan J."/>
            <person name="LaButti K."/>
            <person name="Riley R."/>
            <person name="Lipzen A."/>
            <person name="Clum A."/>
            <person name="Drula E."/>
            <person name="Henrissat B."/>
            <person name="Kohler A."/>
            <person name="Grigoriev I.V."/>
            <person name="Martin F.M."/>
            <person name="Hacquard S."/>
        </authorList>
    </citation>
    <scope>NUCLEOTIDE SEQUENCE [LARGE SCALE GENOMIC DNA]</scope>
    <source>
        <strain evidence="5 6">MPI-CAGE-CH-0241</strain>
    </source>
</reference>
<feature type="repeat" description="ANK" evidence="3">
    <location>
        <begin position="1123"/>
        <end position="1148"/>
    </location>
</feature>
<feature type="repeat" description="ANK" evidence="3">
    <location>
        <begin position="791"/>
        <end position="823"/>
    </location>
</feature>
<dbReference type="Pfam" id="PF14420">
    <property type="entry name" value="Clr5"/>
    <property type="match status" value="1"/>
</dbReference>
<evidence type="ECO:0000313" key="6">
    <source>
        <dbReference type="Proteomes" id="UP000777438"/>
    </source>
</evidence>
<evidence type="ECO:0000256" key="2">
    <source>
        <dbReference type="ARBA" id="ARBA00023043"/>
    </source>
</evidence>
<comment type="caution">
    <text evidence="5">The sequence shown here is derived from an EMBL/GenBank/DDBJ whole genome shotgun (WGS) entry which is preliminary data.</text>
</comment>
<dbReference type="Pfam" id="PF12796">
    <property type="entry name" value="Ank_2"/>
    <property type="match status" value="3"/>
</dbReference>
<dbReference type="InterPro" id="IPR036770">
    <property type="entry name" value="Ankyrin_rpt-contain_sf"/>
</dbReference>
<keyword evidence="2 3" id="KW-0040">ANK repeat</keyword>
<organism evidence="5 6">
    <name type="scientific">Thelonectria olida</name>
    <dbReference type="NCBI Taxonomy" id="1576542"/>
    <lineage>
        <taxon>Eukaryota</taxon>
        <taxon>Fungi</taxon>
        <taxon>Dikarya</taxon>
        <taxon>Ascomycota</taxon>
        <taxon>Pezizomycotina</taxon>
        <taxon>Sordariomycetes</taxon>
        <taxon>Hypocreomycetidae</taxon>
        <taxon>Hypocreales</taxon>
        <taxon>Nectriaceae</taxon>
        <taxon>Thelonectria</taxon>
    </lineage>
</organism>
<protein>
    <recommendedName>
        <fullName evidence="4">Clr5 domain-containing protein</fullName>
    </recommendedName>
</protein>
<dbReference type="Gene3D" id="1.25.40.20">
    <property type="entry name" value="Ankyrin repeat-containing domain"/>
    <property type="match status" value="2"/>
</dbReference>
<evidence type="ECO:0000313" key="5">
    <source>
        <dbReference type="EMBL" id="KAH6888454.1"/>
    </source>
</evidence>
<evidence type="ECO:0000256" key="1">
    <source>
        <dbReference type="ARBA" id="ARBA00022737"/>
    </source>
</evidence>
<dbReference type="InterPro" id="IPR002110">
    <property type="entry name" value="Ankyrin_rpt"/>
</dbReference>
<proteinExistence type="predicted"/>
<feature type="repeat" description="ANK" evidence="3">
    <location>
        <begin position="1088"/>
        <end position="1120"/>
    </location>
</feature>
<dbReference type="PROSITE" id="PS50297">
    <property type="entry name" value="ANK_REP_REGION"/>
    <property type="match status" value="6"/>
</dbReference>
<feature type="repeat" description="ANK" evidence="3">
    <location>
        <begin position="499"/>
        <end position="527"/>
    </location>
</feature>
<dbReference type="OrthoDB" id="539213at2759"/>
<dbReference type="Proteomes" id="UP000777438">
    <property type="component" value="Unassembled WGS sequence"/>
</dbReference>
<feature type="repeat" description="ANK" evidence="3">
    <location>
        <begin position="963"/>
        <end position="992"/>
    </location>
</feature>
<dbReference type="SMART" id="SM00248">
    <property type="entry name" value="ANK"/>
    <property type="match status" value="13"/>
</dbReference>
<dbReference type="AlphaFoldDB" id="A0A9P8W267"/>